<gene>
    <name evidence="3" type="ORF">EAH86_16205</name>
</gene>
<dbReference type="RefSeq" id="WP_140742561.1">
    <property type="nucleotide sequence ID" value="NZ_RCZM01000005.1"/>
</dbReference>
<organism evidence="3 4">
    <name type="scientific">Pedococcus bigeumensis</name>
    <dbReference type="NCBI Taxonomy" id="433644"/>
    <lineage>
        <taxon>Bacteria</taxon>
        <taxon>Bacillati</taxon>
        <taxon>Actinomycetota</taxon>
        <taxon>Actinomycetes</taxon>
        <taxon>Micrococcales</taxon>
        <taxon>Intrasporangiaceae</taxon>
        <taxon>Pedococcus</taxon>
    </lineage>
</organism>
<accession>A0A502CQV7</accession>
<dbReference type="Pfam" id="PF01869">
    <property type="entry name" value="BcrAD_BadFG"/>
    <property type="match status" value="1"/>
</dbReference>
<feature type="domain" description="ATPase BadF/BadG/BcrA/BcrD type" evidence="2">
    <location>
        <begin position="37"/>
        <end position="326"/>
    </location>
</feature>
<dbReference type="SUPFAM" id="SSF53067">
    <property type="entry name" value="Actin-like ATPase domain"/>
    <property type="match status" value="2"/>
</dbReference>
<dbReference type="InterPro" id="IPR002731">
    <property type="entry name" value="ATPase_BadF"/>
</dbReference>
<evidence type="ECO:0000259" key="2">
    <source>
        <dbReference type="Pfam" id="PF01869"/>
    </source>
</evidence>
<protein>
    <submittedName>
        <fullName evidence="3">ATPase</fullName>
    </submittedName>
</protein>
<evidence type="ECO:0000256" key="1">
    <source>
        <dbReference type="SAM" id="MobiDB-lite"/>
    </source>
</evidence>
<feature type="region of interest" description="Disordered" evidence="1">
    <location>
        <begin position="1"/>
        <end position="25"/>
    </location>
</feature>
<evidence type="ECO:0000313" key="3">
    <source>
        <dbReference type="EMBL" id="TPG15064.1"/>
    </source>
</evidence>
<reference evidence="3 4" key="1">
    <citation type="journal article" date="2019" name="Environ. Microbiol.">
        <title>Species interactions and distinct microbial communities in high Arctic permafrost affected cryosols are associated with the CH4 and CO2 gas fluxes.</title>
        <authorList>
            <person name="Altshuler I."/>
            <person name="Hamel J."/>
            <person name="Turney S."/>
            <person name="Magnuson E."/>
            <person name="Levesque R."/>
            <person name="Greer C."/>
            <person name="Whyte L.G."/>
        </authorList>
    </citation>
    <scope>NUCLEOTIDE SEQUENCE [LARGE SCALE GENOMIC DNA]</scope>
    <source>
        <strain evidence="3 4">S9.3A</strain>
    </source>
</reference>
<sequence>MSETTAWSRDPGLATDASGSDSTAVETRELPTVLAFDGGNSKTDILLVRADGQILGSARSAPFRPYLAGDAGALAALEPQVHELLERAGLSRATHAAASLANADRPEEERAFEAAIVERGWAVSATVVNDTLAVLRAGTADGIGVAVVCGAGINAIGVDDSDGVVRFPALGPLTGDWGGGQGLAQQVMWWSVRSEDGRGPASALAAAAAANLGFGTATECALAFHSGALRDEQMHELVPMLFDVAEAGDEVAMDIISRQADEIVTMVRVCVERLTFARDTIPVVLGGGVLAADQPLLIEAVRVGLLEVSPRCAPHVLHAPPVLGAAVQGLDHLARSRGLAAAGHAEPPAGEAILRSAFPATTSPTTHPD</sequence>
<dbReference type="PANTHER" id="PTHR43190:SF3">
    <property type="entry name" value="N-ACETYL-D-GLUCOSAMINE KINASE"/>
    <property type="match status" value="1"/>
</dbReference>
<proteinExistence type="predicted"/>
<dbReference type="Proteomes" id="UP000317722">
    <property type="component" value="Unassembled WGS sequence"/>
</dbReference>
<dbReference type="OrthoDB" id="5524856at2"/>
<evidence type="ECO:0000313" key="4">
    <source>
        <dbReference type="Proteomes" id="UP000317722"/>
    </source>
</evidence>
<dbReference type="InterPro" id="IPR043129">
    <property type="entry name" value="ATPase_NBD"/>
</dbReference>
<dbReference type="EMBL" id="RCZM01000005">
    <property type="protein sequence ID" value="TPG15064.1"/>
    <property type="molecule type" value="Genomic_DNA"/>
</dbReference>
<comment type="caution">
    <text evidence="3">The sequence shown here is derived from an EMBL/GenBank/DDBJ whole genome shotgun (WGS) entry which is preliminary data.</text>
</comment>
<keyword evidence="4" id="KW-1185">Reference proteome</keyword>
<dbReference type="PANTHER" id="PTHR43190">
    <property type="entry name" value="N-ACETYL-D-GLUCOSAMINE KINASE"/>
    <property type="match status" value="1"/>
</dbReference>
<dbReference type="InterPro" id="IPR052519">
    <property type="entry name" value="Euk-type_GlcNAc_Kinase"/>
</dbReference>
<name>A0A502CQV7_9MICO</name>
<dbReference type="AlphaFoldDB" id="A0A502CQV7"/>
<dbReference type="Gene3D" id="3.30.420.40">
    <property type="match status" value="2"/>
</dbReference>